<reference evidence="3" key="1">
    <citation type="journal article" date="2020" name="Genome Biol.">
        <title>Gamete binning: chromosome-level and haplotype-resolved genome assembly enabled by high-throughput single-cell sequencing of gamete genomes.</title>
        <authorList>
            <person name="Campoy J.A."/>
            <person name="Sun H."/>
            <person name="Goel M."/>
            <person name="Jiao W.-B."/>
            <person name="Folz-Donahue K."/>
            <person name="Wang N."/>
            <person name="Rubio M."/>
            <person name="Liu C."/>
            <person name="Kukat C."/>
            <person name="Ruiz D."/>
            <person name="Huettel B."/>
            <person name="Schneeberger K."/>
        </authorList>
    </citation>
    <scope>NUCLEOTIDE SEQUENCE [LARGE SCALE GENOMIC DNA]</scope>
    <source>
        <strain evidence="3">cv. Rojo Pasion</strain>
    </source>
</reference>
<protein>
    <submittedName>
        <fullName evidence="2">Uncharacterized protein</fullName>
    </submittedName>
</protein>
<feature type="region of interest" description="Disordered" evidence="1">
    <location>
        <begin position="60"/>
        <end position="97"/>
    </location>
</feature>
<evidence type="ECO:0000313" key="2">
    <source>
        <dbReference type="EMBL" id="CAB4302311.1"/>
    </source>
</evidence>
<sequence length="97" mass="11106">MGGLQGGDFYFSLTRNPLETYKDLICEATSYSQAEQLNLARKAIARSVLETHSLKEKRLNNYAYDRSAKRKKGESGSSTQKNKVRPEKHKQYTNYTP</sequence>
<dbReference type="AlphaFoldDB" id="A0A6J5WPM8"/>
<keyword evidence="3" id="KW-1185">Reference proteome</keyword>
<organism evidence="2 3">
    <name type="scientific">Prunus armeniaca</name>
    <name type="common">Apricot</name>
    <name type="synonym">Armeniaca vulgaris</name>
    <dbReference type="NCBI Taxonomy" id="36596"/>
    <lineage>
        <taxon>Eukaryota</taxon>
        <taxon>Viridiplantae</taxon>
        <taxon>Streptophyta</taxon>
        <taxon>Embryophyta</taxon>
        <taxon>Tracheophyta</taxon>
        <taxon>Spermatophyta</taxon>
        <taxon>Magnoliopsida</taxon>
        <taxon>eudicotyledons</taxon>
        <taxon>Gunneridae</taxon>
        <taxon>Pentapetalae</taxon>
        <taxon>rosids</taxon>
        <taxon>fabids</taxon>
        <taxon>Rosales</taxon>
        <taxon>Rosaceae</taxon>
        <taxon>Amygdaloideae</taxon>
        <taxon>Amygdaleae</taxon>
        <taxon>Prunus</taxon>
    </lineage>
</organism>
<gene>
    <name evidence="2" type="ORF">ORAREDHAP_LOCUS17992</name>
</gene>
<dbReference type="EMBL" id="CAEKKB010000003">
    <property type="protein sequence ID" value="CAB4302311.1"/>
    <property type="molecule type" value="Genomic_DNA"/>
</dbReference>
<accession>A0A6J5WPM8</accession>
<dbReference type="Proteomes" id="UP000507245">
    <property type="component" value="Unassembled WGS sequence"/>
</dbReference>
<name>A0A6J5WPM8_PRUAR</name>
<evidence type="ECO:0000256" key="1">
    <source>
        <dbReference type="SAM" id="MobiDB-lite"/>
    </source>
</evidence>
<proteinExistence type="predicted"/>
<evidence type="ECO:0000313" key="3">
    <source>
        <dbReference type="Proteomes" id="UP000507245"/>
    </source>
</evidence>